<keyword evidence="2" id="KW-0614">Plasmid</keyword>
<dbReference type="SUPFAM" id="SSF52317">
    <property type="entry name" value="Class I glutamine amidotransferase-like"/>
    <property type="match status" value="1"/>
</dbReference>
<dbReference type="KEGG" id="sku:Sulku_2671"/>
<geneLocation type="plasmid" evidence="2 3">
    <name>pSULKU02</name>
</geneLocation>
<keyword evidence="3" id="KW-1185">Reference proteome</keyword>
<reference evidence="2 3" key="1">
    <citation type="journal article" date="2012" name="Stand. Genomic Sci.">
        <title>Complete genome sequence of the sulfur compounds oxidizing chemolithoautotroph Sulfuricurvum kujiense type strain (YK-1(T)).</title>
        <authorList>
            <person name="Han C."/>
            <person name="Kotsyurbenko O."/>
            <person name="Chertkov O."/>
            <person name="Held B."/>
            <person name="Lapidus A."/>
            <person name="Nolan M."/>
            <person name="Lucas S."/>
            <person name="Hammon N."/>
            <person name="Deshpande S."/>
            <person name="Cheng J.F."/>
            <person name="Tapia R."/>
            <person name="Goodwin L.A."/>
            <person name="Pitluck S."/>
            <person name="Liolios K."/>
            <person name="Pagani I."/>
            <person name="Ivanova N."/>
            <person name="Mavromatis K."/>
            <person name="Mikhailova N."/>
            <person name="Pati A."/>
            <person name="Chen A."/>
            <person name="Palaniappan K."/>
            <person name="Land M."/>
            <person name="Hauser L."/>
            <person name="Chang Y.J."/>
            <person name="Jeffries C.D."/>
            <person name="Brambilla E.M."/>
            <person name="Rohde M."/>
            <person name="Spring S."/>
            <person name="Sikorski J."/>
            <person name="Goker M."/>
            <person name="Woyke T."/>
            <person name="Bristow J."/>
            <person name="Eisen J.A."/>
            <person name="Markowitz V."/>
            <person name="Hugenholtz P."/>
            <person name="Kyrpides N.C."/>
            <person name="Klenk H.P."/>
            <person name="Detter J.C."/>
        </authorList>
    </citation>
    <scope>NUCLEOTIDE SEQUENCE [LARGE SCALE GENOMIC DNA]</scope>
    <source>
        <strain evidence="3">ATCC BAA-921 / DSM 16994 / JCM 11577 / YK-1</strain>
    </source>
</reference>
<dbReference type="EMBL" id="CP002357">
    <property type="protein sequence ID" value="ADR35321.1"/>
    <property type="molecule type" value="Genomic_DNA"/>
</dbReference>
<name>E4U3Q5_SULKY</name>
<evidence type="ECO:0000259" key="1">
    <source>
        <dbReference type="Pfam" id="PF00117"/>
    </source>
</evidence>
<sequence>MTIWQHVPFENEAAIGEWARMKGITYRIIRCWENEPLEADDLLVVLGGSMSAYDDIGFIKNEIEFLRKRIESGGKIFGICLGAQLLASAMGSRVYSSGTREAGWRSIDLMPHPLTDSLDKTQCVFHWHGDTFDLPNDTVRIARNDAFENQAFATVDGRIIATQFHFETTAESMGKLLDADGEYLQSDSVFVADTDTIQSEAHHIPTANKTLFELLDRWNQTLS</sequence>
<keyword evidence="2" id="KW-0315">Glutamine amidotransferase</keyword>
<dbReference type="PANTHER" id="PTHR42695:SF5">
    <property type="entry name" value="GLUTAMINE AMIDOTRANSFERASE YLR126C-RELATED"/>
    <property type="match status" value="1"/>
</dbReference>
<feature type="domain" description="Glutamine amidotransferase" evidence="1">
    <location>
        <begin position="36"/>
        <end position="175"/>
    </location>
</feature>
<dbReference type="PANTHER" id="PTHR42695">
    <property type="entry name" value="GLUTAMINE AMIDOTRANSFERASE YLR126C-RELATED"/>
    <property type="match status" value="1"/>
</dbReference>
<proteinExistence type="predicted"/>
<dbReference type="RefSeq" id="WP_013449933.1">
    <property type="nucleotide sequence ID" value="NC_014755.1"/>
</dbReference>
<dbReference type="AlphaFoldDB" id="E4U3Q5"/>
<dbReference type="CDD" id="cd01741">
    <property type="entry name" value="GATase1_1"/>
    <property type="match status" value="1"/>
</dbReference>
<protein>
    <submittedName>
        <fullName evidence="2">Glutamine amidotransferase class-I</fullName>
    </submittedName>
</protein>
<organism evidence="2 3">
    <name type="scientific">Sulfuricurvum kujiense (strain ATCC BAA-921 / DSM 16994 / JCM 11577 / YK-1)</name>
    <dbReference type="NCBI Taxonomy" id="709032"/>
    <lineage>
        <taxon>Bacteria</taxon>
        <taxon>Pseudomonadati</taxon>
        <taxon>Campylobacterota</taxon>
        <taxon>Epsilonproteobacteria</taxon>
        <taxon>Campylobacterales</taxon>
        <taxon>Sulfurimonadaceae</taxon>
        <taxon>Sulfuricurvum</taxon>
    </lineage>
</organism>
<dbReference type="Gene3D" id="3.40.50.880">
    <property type="match status" value="1"/>
</dbReference>
<dbReference type="Pfam" id="PF00117">
    <property type="entry name" value="GATase"/>
    <property type="match status" value="1"/>
</dbReference>
<evidence type="ECO:0000313" key="2">
    <source>
        <dbReference type="EMBL" id="ADR35321.1"/>
    </source>
</evidence>
<evidence type="ECO:0000313" key="3">
    <source>
        <dbReference type="Proteomes" id="UP000008721"/>
    </source>
</evidence>
<dbReference type="InterPro" id="IPR029062">
    <property type="entry name" value="Class_I_gatase-like"/>
</dbReference>
<dbReference type="Proteomes" id="UP000008721">
    <property type="component" value="Plasmid pSULKU02"/>
</dbReference>
<dbReference type="OrthoDB" id="9813383at2"/>
<dbReference type="InterPro" id="IPR044992">
    <property type="entry name" value="ChyE-like"/>
</dbReference>
<dbReference type="InterPro" id="IPR017926">
    <property type="entry name" value="GATASE"/>
</dbReference>
<gene>
    <name evidence="2" type="ordered locus">Sulku_2671</name>
</gene>
<dbReference type="HOGENOM" id="CLU_054974_3_3_7"/>
<dbReference type="GO" id="GO:0005829">
    <property type="term" value="C:cytosol"/>
    <property type="evidence" value="ECO:0007669"/>
    <property type="project" value="TreeGrafter"/>
</dbReference>
<dbReference type="PROSITE" id="PS51273">
    <property type="entry name" value="GATASE_TYPE_1"/>
    <property type="match status" value="1"/>
</dbReference>
<accession>E4U3Q5</accession>